<dbReference type="AlphaFoldDB" id="A0A0E9UDD3"/>
<organism evidence="2">
    <name type="scientific">Anguilla anguilla</name>
    <name type="common">European freshwater eel</name>
    <name type="synonym">Muraena anguilla</name>
    <dbReference type="NCBI Taxonomy" id="7936"/>
    <lineage>
        <taxon>Eukaryota</taxon>
        <taxon>Metazoa</taxon>
        <taxon>Chordata</taxon>
        <taxon>Craniata</taxon>
        <taxon>Vertebrata</taxon>
        <taxon>Euteleostomi</taxon>
        <taxon>Actinopterygii</taxon>
        <taxon>Neopterygii</taxon>
        <taxon>Teleostei</taxon>
        <taxon>Anguilliformes</taxon>
        <taxon>Anguillidae</taxon>
        <taxon>Anguilla</taxon>
    </lineage>
</organism>
<reference evidence="2" key="1">
    <citation type="submission" date="2014-11" db="EMBL/GenBank/DDBJ databases">
        <authorList>
            <person name="Amaro Gonzalez C."/>
        </authorList>
    </citation>
    <scope>NUCLEOTIDE SEQUENCE</scope>
</reference>
<name>A0A0E9UDD3_ANGAN</name>
<feature type="region of interest" description="Disordered" evidence="1">
    <location>
        <begin position="1"/>
        <end position="24"/>
    </location>
</feature>
<accession>A0A0E9UDD3</accession>
<evidence type="ECO:0000256" key="1">
    <source>
        <dbReference type="SAM" id="MobiDB-lite"/>
    </source>
</evidence>
<sequence length="24" mass="2529">MHLAPASGKVSQFQRAGSPMLCDP</sequence>
<reference evidence="2" key="2">
    <citation type="journal article" date="2015" name="Fish Shellfish Immunol.">
        <title>Early steps in the European eel (Anguilla anguilla)-Vibrio vulnificus interaction in the gills: Role of the RtxA13 toxin.</title>
        <authorList>
            <person name="Callol A."/>
            <person name="Pajuelo D."/>
            <person name="Ebbesson L."/>
            <person name="Teles M."/>
            <person name="MacKenzie S."/>
            <person name="Amaro C."/>
        </authorList>
    </citation>
    <scope>NUCLEOTIDE SEQUENCE</scope>
</reference>
<dbReference type="EMBL" id="GBXM01044810">
    <property type="protein sequence ID" value="JAH63767.1"/>
    <property type="molecule type" value="Transcribed_RNA"/>
</dbReference>
<evidence type="ECO:0000313" key="2">
    <source>
        <dbReference type="EMBL" id="JAH63767.1"/>
    </source>
</evidence>
<dbReference type="EMBL" id="GBXM01057190">
    <property type="protein sequence ID" value="JAH51387.1"/>
    <property type="molecule type" value="Transcribed_RNA"/>
</dbReference>
<proteinExistence type="predicted"/>
<protein>
    <submittedName>
        <fullName evidence="2">Uncharacterized protein</fullName>
    </submittedName>
</protein>